<keyword evidence="2" id="KW-1185">Reference proteome</keyword>
<evidence type="ECO:0000313" key="1">
    <source>
        <dbReference type="EMBL" id="KRX05438.1"/>
    </source>
</evidence>
<organism evidence="1 2">
    <name type="scientific">Pseudocohnilembus persalinus</name>
    <name type="common">Ciliate</name>
    <dbReference type="NCBI Taxonomy" id="266149"/>
    <lineage>
        <taxon>Eukaryota</taxon>
        <taxon>Sar</taxon>
        <taxon>Alveolata</taxon>
        <taxon>Ciliophora</taxon>
        <taxon>Intramacronucleata</taxon>
        <taxon>Oligohymenophorea</taxon>
        <taxon>Scuticociliatia</taxon>
        <taxon>Philasterida</taxon>
        <taxon>Pseudocohnilembidae</taxon>
        <taxon>Pseudocohnilembus</taxon>
    </lineage>
</organism>
<dbReference type="InParanoid" id="A0A0V0QT26"/>
<accession>A0A0V0QT26</accession>
<dbReference type="Proteomes" id="UP000054937">
    <property type="component" value="Unassembled WGS sequence"/>
</dbReference>
<reference evidence="1 2" key="1">
    <citation type="journal article" date="2015" name="Sci. Rep.">
        <title>Genome of the facultative scuticociliatosis pathogen Pseudocohnilembus persalinus provides insight into its virulence through horizontal gene transfer.</title>
        <authorList>
            <person name="Xiong J."/>
            <person name="Wang G."/>
            <person name="Cheng J."/>
            <person name="Tian M."/>
            <person name="Pan X."/>
            <person name="Warren A."/>
            <person name="Jiang C."/>
            <person name="Yuan D."/>
            <person name="Miao W."/>
        </authorList>
    </citation>
    <scope>NUCLEOTIDE SEQUENCE [LARGE SCALE GENOMIC DNA]</scope>
    <source>
        <strain evidence="1">36N120E</strain>
    </source>
</reference>
<proteinExistence type="predicted"/>
<dbReference type="EMBL" id="LDAU01000108">
    <property type="protein sequence ID" value="KRX05438.1"/>
    <property type="molecule type" value="Genomic_DNA"/>
</dbReference>
<dbReference type="AlphaFoldDB" id="A0A0V0QT26"/>
<sequence length="258" mass="30486">MEQNKQESKSFIYNCFIVYVKSQFDLEKQVIPFIKATAKSVFKEEITGPDSFEPQPYDPSKKLYGSLLKFSIYSKNEIEEKKQKEFQESLLKAKAYETEDGEDANNCPVKTFYEIKKESFSNFKKSIIQEKKQPFLNSSDPKIKYQLYIEFCKNRVQGVENNNFNQFFREEIEALDLFEENFLFDNQNPSQVKTISFGSSISFDLKVKDDNKKSNDELLIVIKNLKAQLKSQFKSCLKNDFKQKDYEPIKFNEYEKKQ</sequence>
<gene>
    <name evidence="1" type="ORF">PPERSA_05547</name>
</gene>
<comment type="caution">
    <text evidence="1">The sequence shown here is derived from an EMBL/GenBank/DDBJ whole genome shotgun (WGS) entry which is preliminary data.</text>
</comment>
<evidence type="ECO:0000313" key="2">
    <source>
        <dbReference type="Proteomes" id="UP000054937"/>
    </source>
</evidence>
<name>A0A0V0QT26_PSEPJ</name>
<protein>
    <submittedName>
        <fullName evidence="1">Uncharacterized protein</fullName>
    </submittedName>
</protein>